<feature type="region of interest" description="Disordered" evidence="1">
    <location>
        <begin position="1"/>
        <end position="52"/>
    </location>
</feature>
<keyword evidence="3" id="KW-1185">Reference proteome</keyword>
<accession>A0ABP0C9A3</accession>
<comment type="caution">
    <text evidence="2">The sequence shown here is derived from an EMBL/GenBank/DDBJ whole genome shotgun (WGS) entry which is preliminary data.</text>
</comment>
<evidence type="ECO:0000313" key="2">
    <source>
        <dbReference type="EMBL" id="CAK7228612.1"/>
    </source>
</evidence>
<name>A0ABP0C9A3_9PEZI</name>
<organism evidence="2 3">
    <name type="scientific">Sporothrix bragantina</name>
    <dbReference type="NCBI Taxonomy" id="671064"/>
    <lineage>
        <taxon>Eukaryota</taxon>
        <taxon>Fungi</taxon>
        <taxon>Dikarya</taxon>
        <taxon>Ascomycota</taxon>
        <taxon>Pezizomycotina</taxon>
        <taxon>Sordariomycetes</taxon>
        <taxon>Sordariomycetidae</taxon>
        <taxon>Ophiostomatales</taxon>
        <taxon>Ophiostomataceae</taxon>
        <taxon>Sporothrix</taxon>
    </lineage>
</organism>
<evidence type="ECO:0000313" key="3">
    <source>
        <dbReference type="Proteomes" id="UP001642406"/>
    </source>
</evidence>
<dbReference type="EMBL" id="CAWUHC010000073">
    <property type="protein sequence ID" value="CAK7228612.1"/>
    <property type="molecule type" value="Genomic_DNA"/>
</dbReference>
<proteinExistence type="predicted"/>
<gene>
    <name evidence="2" type="ORF">SBRCBS47491_006964</name>
</gene>
<feature type="compositionally biased region" description="Low complexity" evidence="1">
    <location>
        <begin position="19"/>
        <end position="39"/>
    </location>
</feature>
<reference evidence="2 3" key="1">
    <citation type="submission" date="2024-01" db="EMBL/GenBank/DDBJ databases">
        <authorList>
            <person name="Allen C."/>
            <person name="Tagirdzhanova G."/>
        </authorList>
    </citation>
    <scope>NUCLEOTIDE SEQUENCE [LARGE SCALE GENOMIC DNA]</scope>
</reference>
<protein>
    <submittedName>
        <fullName evidence="2">Uncharacterized protein</fullName>
    </submittedName>
</protein>
<sequence length="332" mass="37555">MPDHEEEQLPSYEPPEEIPPVYEEATDTAAIATNASASSVPPEKHSDTKTASEPYRVSTSMLDVGPSTPYRVHTSMLDVKDLSGNGAGCGETPEADDVVKHTFVADPAEILPPTVLILDGQVIYAENSAPNLVLYQVDRGLTTLGPATKRVQLQRLDRRTLMNGTVRERERDLYTLGHLRELVMPSFISGIGDWPRFYLHAQSSRIAPLGHWGVREVNSDSWELFNTVFEDGHIRYTDKDKKQPLFRCRYNKTGVCTWTDAEKKEVAMMYETASAESTKTPRLIITAPLWRDHRDLLVGMWCCYVWEQALRRHVEVPVPRGKNPYKLSRVFN</sequence>
<dbReference type="Proteomes" id="UP001642406">
    <property type="component" value="Unassembled WGS sequence"/>
</dbReference>
<evidence type="ECO:0000256" key="1">
    <source>
        <dbReference type="SAM" id="MobiDB-lite"/>
    </source>
</evidence>